<organism evidence="5 6">
    <name type="scientific">Plesiomonas shigelloides</name>
    <name type="common">Aeromonas shigelloides</name>
    <dbReference type="NCBI Taxonomy" id="703"/>
    <lineage>
        <taxon>Bacteria</taxon>
        <taxon>Pseudomonadati</taxon>
        <taxon>Pseudomonadota</taxon>
        <taxon>Gammaproteobacteria</taxon>
        <taxon>Enterobacterales</taxon>
        <taxon>Enterobacteriaceae</taxon>
        <taxon>Plesiomonas</taxon>
    </lineage>
</organism>
<keyword evidence="3 4" id="KW-0732">Signal</keyword>
<evidence type="ECO:0000256" key="3">
    <source>
        <dbReference type="ARBA" id="ARBA00022729"/>
    </source>
</evidence>
<evidence type="ECO:0000313" key="6">
    <source>
        <dbReference type="Proteomes" id="UP000664658"/>
    </source>
</evidence>
<proteinExistence type="predicted"/>
<evidence type="ECO:0000313" key="5">
    <source>
        <dbReference type="EMBL" id="MBO1108254.1"/>
    </source>
</evidence>
<dbReference type="AlphaFoldDB" id="A0A8I1W5I5"/>
<evidence type="ECO:0000256" key="1">
    <source>
        <dbReference type="ARBA" id="ARBA00003989"/>
    </source>
</evidence>
<dbReference type="Pfam" id="PF10614">
    <property type="entry name" value="CsgF"/>
    <property type="match status" value="1"/>
</dbReference>
<reference evidence="5" key="1">
    <citation type="submission" date="2021-03" db="EMBL/GenBank/DDBJ databases">
        <title>Plesiomonas shigelloides zfcc0051, isolated from zebrafish feces.</title>
        <authorList>
            <person name="Vanderhoek Z."/>
            <person name="Gaulke C."/>
        </authorList>
    </citation>
    <scope>NUCLEOTIDE SEQUENCE</scope>
    <source>
        <strain evidence="5">Zfcc0051</strain>
    </source>
</reference>
<comment type="function">
    <text evidence="1">May be involved in the biogenesis of curli organelles.</text>
</comment>
<dbReference type="InterPro" id="IPR018893">
    <property type="entry name" value="T8SS_CsgF"/>
</dbReference>
<evidence type="ECO:0000256" key="2">
    <source>
        <dbReference type="ARBA" id="ARBA00014031"/>
    </source>
</evidence>
<sequence>MKHKALLAAPVLLFSALAHSSPLIYQPVNPNFGGNPLNGSYLMSNAQAQNSYKDPAFEDAIAGPSSLDNLTEMLQSNLISDLLSNPTPGQSISTNDYSVKVQGGASSGQLFVVITDKKTGQTSTIEVNGRLSN</sequence>
<dbReference type="EMBL" id="JAFNAA010000007">
    <property type="protein sequence ID" value="MBO1108254.1"/>
    <property type="molecule type" value="Genomic_DNA"/>
</dbReference>
<feature type="signal peptide" evidence="4">
    <location>
        <begin position="1"/>
        <end position="20"/>
    </location>
</feature>
<accession>A0A8I1W5I5</accession>
<evidence type="ECO:0000256" key="4">
    <source>
        <dbReference type="SAM" id="SignalP"/>
    </source>
</evidence>
<comment type="caution">
    <text evidence="5">The sequence shown here is derived from an EMBL/GenBank/DDBJ whole genome shotgun (WGS) entry which is preliminary data.</text>
</comment>
<feature type="chain" id="PRO_5034157082" description="Curli production assembly/transport component CsgF" evidence="4">
    <location>
        <begin position="21"/>
        <end position="133"/>
    </location>
</feature>
<gene>
    <name evidence="5" type="ORF">J2R62_08460</name>
</gene>
<dbReference type="Proteomes" id="UP000664658">
    <property type="component" value="Unassembled WGS sequence"/>
</dbReference>
<dbReference type="RefSeq" id="WP_047707933.1">
    <property type="nucleotide sequence ID" value="NZ_JAACNG020000005.1"/>
</dbReference>
<protein>
    <recommendedName>
        <fullName evidence="2">Curli production assembly/transport component CsgF</fullName>
    </recommendedName>
</protein>
<name>A0A8I1W5I5_PLESH</name>